<protein>
    <submittedName>
        <fullName evidence="3">DUF1828 domain-containing protein</fullName>
    </submittedName>
</protein>
<proteinExistence type="predicted"/>
<feature type="chain" id="PRO_5046232372" evidence="2">
    <location>
        <begin position="26"/>
        <end position="289"/>
    </location>
</feature>
<dbReference type="Proteomes" id="UP001209854">
    <property type="component" value="Unassembled WGS sequence"/>
</dbReference>
<comment type="caution">
    <text evidence="3">The sequence shown here is derived from an EMBL/GenBank/DDBJ whole genome shotgun (WGS) entry which is preliminary data.</text>
</comment>
<gene>
    <name evidence="3" type="ORF">NX722_06265</name>
</gene>
<evidence type="ECO:0000256" key="1">
    <source>
        <dbReference type="SAM" id="MobiDB-lite"/>
    </source>
</evidence>
<dbReference type="RefSeq" id="WP_262567232.1">
    <property type="nucleotide sequence ID" value="NZ_JAPFCC010000001.1"/>
</dbReference>
<keyword evidence="2" id="KW-0732">Signal</keyword>
<evidence type="ECO:0000313" key="4">
    <source>
        <dbReference type="Proteomes" id="UP001209854"/>
    </source>
</evidence>
<name>A0ABT3MSA6_9GAMM</name>
<evidence type="ECO:0000256" key="2">
    <source>
        <dbReference type="SAM" id="SignalP"/>
    </source>
</evidence>
<feature type="signal peptide" evidence="2">
    <location>
        <begin position="1"/>
        <end position="25"/>
    </location>
</feature>
<keyword evidence="4" id="KW-1185">Reference proteome</keyword>
<evidence type="ECO:0000313" key="3">
    <source>
        <dbReference type="EMBL" id="MCW7552258.1"/>
    </source>
</evidence>
<accession>A0ABT3MSA6</accession>
<feature type="region of interest" description="Disordered" evidence="1">
    <location>
        <begin position="243"/>
        <end position="272"/>
    </location>
</feature>
<organism evidence="3 4">
    <name type="scientific">Endozoicomonas gorgoniicola</name>
    <dbReference type="NCBI Taxonomy" id="1234144"/>
    <lineage>
        <taxon>Bacteria</taxon>
        <taxon>Pseudomonadati</taxon>
        <taxon>Pseudomonadota</taxon>
        <taxon>Gammaproteobacteria</taxon>
        <taxon>Oceanospirillales</taxon>
        <taxon>Endozoicomonadaceae</taxon>
        <taxon>Endozoicomonas</taxon>
    </lineage>
</organism>
<reference evidence="3 4" key="1">
    <citation type="submission" date="2022-10" db="EMBL/GenBank/DDBJ databases">
        <title>High-quality genome sequences of two octocoral-associated bacteria, Endozoicomonas euniceicola EF212 and Endozoicomonas gorgoniicola PS125.</title>
        <authorList>
            <person name="Chiou Y.-J."/>
            <person name="Chen Y.-H."/>
        </authorList>
    </citation>
    <scope>NUCLEOTIDE SEQUENCE [LARGE SCALE GENOMIC DNA]</scope>
    <source>
        <strain evidence="3 4">PS125</strain>
    </source>
</reference>
<dbReference type="EMBL" id="JAPFCC010000001">
    <property type="protein sequence ID" value="MCW7552258.1"/>
    <property type="molecule type" value="Genomic_DNA"/>
</dbReference>
<feature type="compositionally biased region" description="Acidic residues" evidence="1">
    <location>
        <begin position="243"/>
        <end position="265"/>
    </location>
</feature>
<sequence>MKKSNKLILKVFVVFLSLMPFWEFAKGTHNEYTYKFITPDRGEEKFQFKTYDHRFFDDSLTLSDVSIYICPEGEPERNNILRTFSVQNDGPQIMTTTDLDQLANIFPPRPCNDSIFTRLNQWANFLPWPLSNSIFLYLDQQVSNLNSLLPPSGLQRSFRIPTFFNPANIGALESIENPGNLSTVTVTGIRQQTPTETTFSVEAPHFRWGRTYGSITVNRRAEVTHANFGLYGSVTLISSSYDVQDEQPEVDPEGYDSDYPDPDDGEGLRTGPCECCGCPVRGRHRSDYQ</sequence>